<keyword evidence="6" id="KW-1185">Reference proteome</keyword>
<evidence type="ECO:0000256" key="1">
    <source>
        <dbReference type="ARBA" id="ARBA00007749"/>
    </source>
</evidence>
<name>A0A2K9AEV3_9GAMM</name>
<dbReference type="CDD" id="cd16281">
    <property type="entry name" value="metallo-hydrolase-like_MBL-fold"/>
    <property type="match status" value="1"/>
</dbReference>
<evidence type="ECO:0000256" key="3">
    <source>
        <dbReference type="ARBA" id="ARBA00022801"/>
    </source>
</evidence>
<dbReference type="KEGG" id="kpd:CW740_06505"/>
<dbReference type="InterPro" id="IPR036866">
    <property type="entry name" value="RibonucZ/Hydroxyglut_hydro"/>
</dbReference>
<dbReference type="Proteomes" id="UP000232693">
    <property type="component" value="Chromosome"/>
</dbReference>
<dbReference type="AlphaFoldDB" id="A0A2K9AEV3"/>
<reference evidence="5 6" key="1">
    <citation type="submission" date="2017-12" db="EMBL/GenBank/DDBJ databases">
        <title>Kangiella profundi FT102 completed genome.</title>
        <authorList>
            <person name="Xu J."/>
            <person name="Wang J."/>
            <person name="Lu Y."/>
        </authorList>
    </citation>
    <scope>NUCLEOTIDE SEQUENCE [LARGE SCALE GENOMIC DNA]</scope>
    <source>
        <strain evidence="5 6">FT102</strain>
    </source>
</reference>
<dbReference type="InterPro" id="IPR051013">
    <property type="entry name" value="MBL_superfamily_lactonases"/>
</dbReference>
<dbReference type="EMBL" id="CP025120">
    <property type="protein sequence ID" value="AUD78916.1"/>
    <property type="molecule type" value="Genomic_DNA"/>
</dbReference>
<dbReference type="PANTHER" id="PTHR42978">
    <property type="entry name" value="QUORUM-QUENCHING LACTONASE YTNP-RELATED-RELATED"/>
    <property type="match status" value="1"/>
</dbReference>
<dbReference type="SUPFAM" id="SSF56281">
    <property type="entry name" value="Metallo-hydrolase/oxidoreductase"/>
    <property type="match status" value="1"/>
</dbReference>
<keyword evidence="4" id="KW-0862">Zinc</keyword>
<dbReference type="Gene3D" id="3.60.15.10">
    <property type="entry name" value="Ribonuclease Z/Hydroxyacylglutathione hydrolase-like"/>
    <property type="match status" value="1"/>
</dbReference>
<organism evidence="5 6">
    <name type="scientific">Kangiella profundi</name>
    <dbReference type="NCBI Taxonomy" id="1561924"/>
    <lineage>
        <taxon>Bacteria</taxon>
        <taxon>Pseudomonadati</taxon>
        <taxon>Pseudomonadota</taxon>
        <taxon>Gammaproteobacteria</taxon>
        <taxon>Kangiellales</taxon>
        <taxon>Kangiellaceae</taxon>
        <taxon>Kangiella</taxon>
    </lineage>
</organism>
<keyword evidence="2" id="KW-0479">Metal-binding</keyword>
<evidence type="ECO:0000313" key="5">
    <source>
        <dbReference type="EMBL" id="AUD78916.1"/>
    </source>
</evidence>
<keyword evidence="3 5" id="KW-0378">Hydrolase</keyword>
<dbReference type="RefSeq" id="WP_106646760.1">
    <property type="nucleotide sequence ID" value="NZ_BMGO01000001.1"/>
</dbReference>
<gene>
    <name evidence="5" type="ORF">CW740_06505</name>
</gene>
<proteinExistence type="inferred from homology"/>
<evidence type="ECO:0000313" key="6">
    <source>
        <dbReference type="Proteomes" id="UP000232693"/>
    </source>
</evidence>
<dbReference type="PANTHER" id="PTHR42978:SF6">
    <property type="entry name" value="QUORUM-QUENCHING LACTONASE YTNP-RELATED"/>
    <property type="match status" value="1"/>
</dbReference>
<evidence type="ECO:0000256" key="2">
    <source>
        <dbReference type="ARBA" id="ARBA00022723"/>
    </source>
</evidence>
<dbReference type="SMART" id="SM00849">
    <property type="entry name" value="Lactamase_B"/>
    <property type="match status" value="1"/>
</dbReference>
<dbReference type="InterPro" id="IPR001279">
    <property type="entry name" value="Metallo-B-lactamas"/>
</dbReference>
<dbReference type="Pfam" id="PF00753">
    <property type="entry name" value="Lactamase_B"/>
    <property type="match status" value="1"/>
</dbReference>
<sequence length="288" mass="32756">MSKQFYSILGNSQKLDGGAMFGNAPKALWQRWVDVDEQNRIDLVCRALLVKDGDKNILFETGIGAFFEPKYKDRYGVQEDEHVLLQSLQEVGLSHEDIDILVLSHLHFDHAGGLLSQWQEGKEPQLLFPNAEFIIGKEAWERAKNPHPRDKASFIPGLTDLIEQTGRLHLIDGESSDLLGDDYHFFVSNGHTPGMLLTEIETEKGPVVFAADLIPGVPWVHLPITMGYDRFPENLIEEKKLLLDRLIEEEGYLYFTHDPETCLGKVTKDEKGRFTTQNNLKQIINMPM</sequence>
<dbReference type="GO" id="GO:0046872">
    <property type="term" value="F:metal ion binding"/>
    <property type="evidence" value="ECO:0007669"/>
    <property type="project" value="UniProtKB-KW"/>
</dbReference>
<comment type="similarity">
    <text evidence="1">Belongs to the metallo-beta-lactamase superfamily.</text>
</comment>
<dbReference type="OrthoDB" id="9803916at2"/>
<dbReference type="GO" id="GO:0016787">
    <property type="term" value="F:hydrolase activity"/>
    <property type="evidence" value="ECO:0007669"/>
    <property type="project" value="UniProtKB-KW"/>
</dbReference>
<protein>
    <submittedName>
        <fullName evidence="5">MBL fold hydrolase</fullName>
    </submittedName>
</protein>
<accession>A0A2K9AEV3</accession>
<evidence type="ECO:0000256" key="4">
    <source>
        <dbReference type="ARBA" id="ARBA00022833"/>
    </source>
</evidence>